<feature type="compositionally biased region" description="Basic and acidic residues" evidence="3">
    <location>
        <begin position="20"/>
        <end position="34"/>
    </location>
</feature>
<dbReference type="EMBL" id="RJVU01044706">
    <property type="protein sequence ID" value="ROL44775.1"/>
    <property type="molecule type" value="Genomic_DNA"/>
</dbReference>
<keyword evidence="1" id="KW-0732">Signal</keyword>
<protein>
    <submittedName>
        <fullName evidence="5">Collagen alpha-1(XI) chain</fullName>
    </submittedName>
</protein>
<name>A0A3N0YES7_ANAGA</name>
<dbReference type="Gene3D" id="2.60.120.200">
    <property type="match status" value="1"/>
</dbReference>
<feature type="region of interest" description="Disordered" evidence="3">
    <location>
        <begin position="1"/>
        <end position="34"/>
    </location>
</feature>
<comment type="caution">
    <text evidence="5">The sequence shown here is derived from an EMBL/GenBank/DDBJ whole genome shotgun (WGS) entry which is preliminary data.</text>
</comment>
<dbReference type="GO" id="GO:0005581">
    <property type="term" value="C:collagen trimer"/>
    <property type="evidence" value="ECO:0007669"/>
    <property type="project" value="UniProtKB-KW"/>
</dbReference>
<dbReference type="InterPro" id="IPR048287">
    <property type="entry name" value="TSPN-like_N"/>
</dbReference>
<keyword evidence="2" id="KW-0677">Repeat</keyword>
<evidence type="ECO:0000256" key="1">
    <source>
        <dbReference type="ARBA" id="ARBA00022729"/>
    </source>
</evidence>
<dbReference type="AlphaFoldDB" id="A0A3N0YES7"/>
<feature type="region of interest" description="Disordered" evidence="3">
    <location>
        <begin position="268"/>
        <end position="288"/>
    </location>
</feature>
<sequence>MPQHYHPEEDESPVSSQAKTEVRTKPQKPRSEPVDVLKVLDFKSSPEGVKKTQGFCTIRRGSKPDVAYRVDKQAQLSSPTKQLFPGGVFPQDFSILMTIKPKAGIQSFLLSVYNEQGIQQLGVEVGRSPIFLYEDQHGKPAPEDYPLFRAINLADGKQSIIPQAPPGCLVPPAPPWLVITLVAPRASRTLAMPCPSTPWAPPGFYFPLALPLSSLPLTPPRPFCPLMSSLPPGFLPLPAPPQSVTTLAPPSFGSSVCLCPDGSARGQSLAPPSSLSSPSASSPSSRTPSLPSLLDFVSVYGARTHLLGVSGSAPACG</sequence>
<dbReference type="OrthoDB" id="8939548at2759"/>
<dbReference type="SMART" id="SM00210">
    <property type="entry name" value="TSPN"/>
    <property type="match status" value="1"/>
</dbReference>
<dbReference type="InterPro" id="IPR013320">
    <property type="entry name" value="ConA-like_dom_sf"/>
</dbReference>
<evidence type="ECO:0000256" key="2">
    <source>
        <dbReference type="ARBA" id="ARBA00022737"/>
    </source>
</evidence>
<keyword evidence="5" id="KW-0176">Collagen</keyword>
<keyword evidence="6" id="KW-1185">Reference proteome</keyword>
<evidence type="ECO:0000256" key="3">
    <source>
        <dbReference type="SAM" id="MobiDB-lite"/>
    </source>
</evidence>
<evidence type="ECO:0000313" key="5">
    <source>
        <dbReference type="EMBL" id="ROL44775.1"/>
    </source>
</evidence>
<dbReference type="Proteomes" id="UP000281406">
    <property type="component" value="Unassembled WGS sequence"/>
</dbReference>
<evidence type="ECO:0000313" key="6">
    <source>
        <dbReference type="Proteomes" id="UP000281406"/>
    </source>
</evidence>
<feature type="domain" description="Thrombospondin-like N-terminal" evidence="4">
    <location>
        <begin position="33"/>
        <end position="236"/>
    </location>
</feature>
<gene>
    <name evidence="5" type="ORF">DPX16_18486</name>
</gene>
<reference evidence="5 6" key="1">
    <citation type="submission" date="2018-10" db="EMBL/GenBank/DDBJ databases">
        <title>Genome assembly for a Yunnan-Guizhou Plateau 3E fish, Anabarilius grahami (Regan), and its evolutionary and genetic applications.</title>
        <authorList>
            <person name="Jiang W."/>
        </authorList>
    </citation>
    <scope>NUCLEOTIDE SEQUENCE [LARGE SCALE GENOMIC DNA]</scope>
    <source>
        <strain evidence="5">AG-KIZ</strain>
        <tissue evidence="5">Muscle</tissue>
    </source>
</reference>
<accession>A0A3N0YES7</accession>
<evidence type="ECO:0000259" key="4">
    <source>
        <dbReference type="SMART" id="SM00210"/>
    </source>
</evidence>
<dbReference type="SUPFAM" id="SSF49899">
    <property type="entry name" value="Concanavalin A-like lectins/glucanases"/>
    <property type="match status" value="1"/>
</dbReference>
<organism evidence="5 6">
    <name type="scientific">Anabarilius grahami</name>
    <name type="common">Kanglang fish</name>
    <name type="synonym">Barilius grahami</name>
    <dbReference type="NCBI Taxonomy" id="495550"/>
    <lineage>
        <taxon>Eukaryota</taxon>
        <taxon>Metazoa</taxon>
        <taxon>Chordata</taxon>
        <taxon>Craniata</taxon>
        <taxon>Vertebrata</taxon>
        <taxon>Euteleostomi</taxon>
        <taxon>Actinopterygii</taxon>
        <taxon>Neopterygii</taxon>
        <taxon>Teleostei</taxon>
        <taxon>Ostariophysi</taxon>
        <taxon>Cypriniformes</taxon>
        <taxon>Xenocyprididae</taxon>
        <taxon>Xenocypridinae</taxon>
        <taxon>Xenocypridinae incertae sedis</taxon>
        <taxon>Anabarilius</taxon>
    </lineage>
</organism>
<proteinExistence type="predicted"/>